<dbReference type="Gene3D" id="3.10.28.10">
    <property type="entry name" value="Homing endonucleases"/>
    <property type="match status" value="1"/>
</dbReference>
<protein>
    <submittedName>
        <fullName evidence="1">Uncharacterized protein</fullName>
    </submittedName>
</protein>
<dbReference type="InterPro" id="IPR004042">
    <property type="entry name" value="Intein_endonuc_central"/>
</dbReference>
<dbReference type="AlphaFoldDB" id="A0A160LKP1"/>
<dbReference type="InterPro" id="IPR004860">
    <property type="entry name" value="LAGLIDADG_dom"/>
</dbReference>
<proteinExistence type="predicted"/>
<name>A0A160LKP1_BACTI</name>
<dbReference type="EMBL" id="CP013278">
    <property type="protein sequence ID" value="AND28508.1"/>
    <property type="molecule type" value="Genomic_DNA"/>
</dbReference>
<dbReference type="Pfam" id="PF14528">
    <property type="entry name" value="LAGLIDADG_3"/>
    <property type="match status" value="1"/>
</dbReference>
<organism evidence="1">
    <name type="scientific">Bacillus thuringiensis subsp. israelensis</name>
    <dbReference type="NCBI Taxonomy" id="1430"/>
    <lineage>
        <taxon>Bacteria</taxon>
        <taxon>Bacillati</taxon>
        <taxon>Bacillota</taxon>
        <taxon>Bacilli</taxon>
        <taxon>Bacillales</taxon>
        <taxon>Bacillaceae</taxon>
        <taxon>Bacillus</taxon>
        <taxon>Bacillus cereus group</taxon>
    </lineage>
</organism>
<keyword evidence="1" id="KW-0614">Plasmid</keyword>
<dbReference type="SUPFAM" id="SSF55608">
    <property type="entry name" value="Homing endonucleases"/>
    <property type="match status" value="2"/>
</dbReference>
<reference evidence="1" key="1">
    <citation type="journal article" date="2017" name="Res. Microbiol.">
        <title>Comparative genomics of extrachromosomal elements in Bacillus thuringiensis subsp. israelensis.</title>
        <authorList>
            <person name="Bolotin A."/>
            <person name="Gillis A."/>
            <person name="Sanchis V."/>
            <person name="Nielsen-LeRoux C."/>
            <person name="Mahillon J."/>
            <person name="Lereclus D."/>
            <person name="Sorokin A."/>
        </authorList>
    </citation>
    <scope>NUCLEOTIDE SEQUENCE</scope>
    <source>
        <strain evidence="1">AM65-52</strain>
        <plasmid evidence="1">pAM65-52-3-235K</plasmid>
    </source>
</reference>
<dbReference type="RefSeq" id="WP_001142742.1">
    <property type="nucleotide sequence ID" value="NZ_CP013278.1"/>
</dbReference>
<gene>
    <name evidence="1" type="ORF">ATN07_32800</name>
</gene>
<sequence length="255" mass="29539">MPTMKTLTCENCGNEFEVLAKRKTARFCTKGCSISFRQKIHDPDFMSINDELHFYLLGLILTDGCISKQENKEERMTLRLSDKQIVEELHPLMSPDRKLYANKPYKEEHNVSYAIVSTNKEAIATLKGYGIEHGKTYSVEYPKIAKEHTHHFIRGLFDGDGSIFTNVVKQKKADGSILHRPYKHISFTTASINFAEGLKSELESFGYHPKITEDVRGGKFYVKLYRQKEIQSFGEWIYADSHYYLNRKKQSFVMI</sequence>
<dbReference type="PROSITE" id="PS50819">
    <property type="entry name" value="INTEIN_ENDONUCLEASE"/>
    <property type="match status" value="1"/>
</dbReference>
<accession>A0A160LKP1</accession>
<dbReference type="PATRIC" id="fig|1430.6.peg.2134"/>
<dbReference type="GO" id="GO:0004519">
    <property type="term" value="F:endonuclease activity"/>
    <property type="evidence" value="ECO:0007669"/>
    <property type="project" value="InterPro"/>
</dbReference>
<dbReference type="InterPro" id="IPR027434">
    <property type="entry name" value="Homing_endonucl"/>
</dbReference>
<geneLocation type="plasmid" evidence="1">
    <name>pAM65-52-3-235K</name>
</geneLocation>
<evidence type="ECO:0000313" key="1">
    <source>
        <dbReference type="EMBL" id="AND28508.1"/>
    </source>
</evidence>